<dbReference type="RefSeq" id="WP_279243949.1">
    <property type="nucleotide sequence ID" value="NZ_SHNN01000001.1"/>
</dbReference>
<keyword evidence="1" id="KW-0472">Membrane</keyword>
<dbReference type="Proteomes" id="UP001143362">
    <property type="component" value="Unassembled WGS sequence"/>
</dbReference>
<comment type="caution">
    <text evidence="4">The sequence shown here is derived from an EMBL/GenBank/DDBJ whole genome shotgun (WGS) entry which is preliminary data.</text>
</comment>
<proteinExistence type="predicted"/>
<gene>
    <name evidence="4" type="ORF">EYC98_03700</name>
</gene>
<feature type="chain" id="PRO_5045209534" evidence="2">
    <location>
        <begin position="26"/>
        <end position="245"/>
    </location>
</feature>
<evidence type="ECO:0000256" key="2">
    <source>
        <dbReference type="SAM" id="SignalP"/>
    </source>
</evidence>
<name>A0ABT3TCQ8_9GAMM</name>
<feature type="signal peptide" evidence="2">
    <location>
        <begin position="1"/>
        <end position="25"/>
    </location>
</feature>
<dbReference type="InterPro" id="IPR013424">
    <property type="entry name" value="Ice-binding_C"/>
</dbReference>
<feature type="transmembrane region" description="Helical" evidence="1">
    <location>
        <begin position="219"/>
        <end position="239"/>
    </location>
</feature>
<accession>A0ABT3TCQ8</accession>
<evidence type="ECO:0000313" key="5">
    <source>
        <dbReference type="Proteomes" id="UP001143362"/>
    </source>
</evidence>
<evidence type="ECO:0000256" key="1">
    <source>
        <dbReference type="SAM" id="Phobius"/>
    </source>
</evidence>
<keyword evidence="1" id="KW-1133">Transmembrane helix</keyword>
<organism evidence="4 5">
    <name type="scientific">Candidatus Litorirhabdus singularis</name>
    <dbReference type="NCBI Taxonomy" id="2518993"/>
    <lineage>
        <taxon>Bacteria</taxon>
        <taxon>Pseudomonadati</taxon>
        <taxon>Pseudomonadota</taxon>
        <taxon>Gammaproteobacteria</taxon>
        <taxon>Cellvibrionales</taxon>
        <taxon>Halieaceae</taxon>
        <taxon>Candidatus Litorirhabdus</taxon>
    </lineage>
</organism>
<feature type="domain" description="Ice-binding protein C-terminal" evidence="3">
    <location>
        <begin position="221"/>
        <end position="242"/>
    </location>
</feature>
<evidence type="ECO:0000313" key="4">
    <source>
        <dbReference type="EMBL" id="MCX2979965.1"/>
    </source>
</evidence>
<sequence length="245" mass="25164">MKLMRIATSISLMATFSLTSAPLIAGPIMVGDAIKLDFSSAGDGDGGSLLDWNQTDNGVSNIDAGTVKRHGDGAIIDGVSISFAGAGKGGGYNNDSASNGWNGQAADPYLIGAANDIFFGPGALTTTFNGLNPSLTYSVRVYSLIGDNQSFEDIFSVTLAGALEQSLTNSRADRWGSATLEAGGTVFSEVRLNGLNAIDVTVAGSTSTYYPLNAIVVEAVVPTPTILALFGIGLAGLGWSRRKNA</sequence>
<keyword evidence="5" id="KW-1185">Reference proteome</keyword>
<dbReference type="NCBIfam" id="TIGR02595">
    <property type="entry name" value="PEP_CTERM"/>
    <property type="match status" value="1"/>
</dbReference>
<dbReference type="EMBL" id="SHNN01000001">
    <property type="protein sequence ID" value="MCX2979965.1"/>
    <property type="molecule type" value="Genomic_DNA"/>
</dbReference>
<evidence type="ECO:0000259" key="3">
    <source>
        <dbReference type="Pfam" id="PF07589"/>
    </source>
</evidence>
<keyword evidence="1" id="KW-0812">Transmembrane</keyword>
<protein>
    <submittedName>
        <fullName evidence="4">PEP-CTERM sorting domain-containing protein</fullName>
    </submittedName>
</protein>
<reference evidence="4" key="1">
    <citation type="submission" date="2019-02" db="EMBL/GenBank/DDBJ databases">
        <authorList>
            <person name="Li S.-H."/>
        </authorList>
    </citation>
    <scope>NUCLEOTIDE SEQUENCE</scope>
    <source>
        <strain evidence="4">IMCC14734</strain>
    </source>
</reference>
<dbReference type="Pfam" id="PF07589">
    <property type="entry name" value="PEP-CTERM"/>
    <property type="match status" value="1"/>
</dbReference>
<keyword evidence="2" id="KW-0732">Signal</keyword>